<protein>
    <submittedName>
        <fullName evidence="2">Aspartyl/asparaginyl beta-hydroxylase domain-containing protein</fullName>
    </submittedName>
</protein>
<evidence type="ECO:0000259" key="1">
    <source>
        <dbReference type="Pfam" id="PF05118"/>
    </source>
</evidence>
<dbReference type="InterPro" id="IPR027443">
    <property type="entry name" value="IPNS-like_sf"/>
</dbReference>
<organism evidence="2 3">
    <name type="scientific">Streptomyces pimonensis</name>
    <dbReference type="NCBI Taxonomy" id="2860288"/>
    <lineage>
        <taxon>Bacteria</taxon>
        <taxon>Bacillati</taxon>
        <taxon>Actinomycetota</taxon>
        <taxon>Actinomycetes</taxon>
        <taxon>Kitasatosporales</taxon>
        <taxon>Streptomycetaceae</taxon>
        <taxon>Streptomyces</taxon>
    </lineage>
</organism>
<comment type="caution">
    <text evidence="2">The sequence shown here is derived from an EMBL/GenBank/DDBJ whole genome shotgun (WGS) entry which is preliminary data.</text>
</comment>
<gene>
    <name evidence="2" type="ORF">KYY02_13405</name>
</gene>
<accession>A0ABV4IY85</accession>
<dbReference type="InterPro" id="IPR007803">
    <property type="entry name" value="Asp/Arg/Pro-Hydrxlase"/>
</dbReference>
<proteinExistence type="predicted"/>
<sequence length="323" mass="35135">MRETPLMYSAQGQSLPSAVELGLVCDPRLLRAELGALRTAGAPLAVAEGRRVLALHSPGGDPGRTDPGGPGLRGFAPTCWLEHAPLLAGILRSLPAPLRSVRLVALAPGAVLTKLQTAKIGPPWGLCRLHLPLVGGAESRVVFIDDKSHWQPGSLWFAASWRQHALVNHTDEELVHMVIDLHHTAALAGLFPTDLQACLRAPFVLERRPAVCLDPAELHHYICRFPLPEAFTNWENPGHFLPRDALRNVVPAEIVTHRSTLRLLVAGRPFCTLEHLGDGEFRMCGWSEERTLRVRAGAAGPAAVVVEAREGAYFYRVSLATEV</sequence>
<evidence type="ECO:0000313" key="3">
    <source>
        <dbReference type="Proteomes" id="UP001567537"/>
    </source>
</evidence>
<dbReference type="Pfam" id="PF05118">
    <property type="entry name" value="Asp_Arg_Hydrox"/>
    <property type="match status" value="1"/>
</dbReference>
<dbReference type="EMBL" id="JAHWZY010000011">
    <property type="protein sequence ID" value="MEZ3179642.1"/>
    <property type="molecule type" value="Genomic_DNA"/>
</dbReference>
<dbReference type="SUPFAM" id="SSF51197">
    <property type="entry name" value="Clavaminate synthase-like"/>
    <property type="match status" value="1"/>
</dbReference>
<dbReference type="Gene3D" id="2.60.120.330">
    <property type="entry name" value="B-lactam Antibiotic, Isopenicillin N Synthase, Chain"/>
    <property type="match status" value="1"/>
</dbReference>
<dbReference type="Proteomes" id="UP001567537">
    <property type="component" value="Unassembled WGS sequence"/>
</dbReference>
<evidence type="ECO:0000313" key="2">
    <source>
        <dbReference type="EMBL" id="MEZ3179642.1"/>
    </source>
</evidence>
<keyword evidence="3" id="KW-1185">Reference proteome</keyword>
<feature type="domain" description="Aspartyl/asparaginy/proline hydroxylase" evidence="1">
    <location>
        <begin position="82"/>
        <end position="183"/>
    </location>
</feature>
<reference evidence="2 3" key="1">
    <citation type="journal article" date="2021" name="Res Sq">
        <title>Streptomyces Pimoensis sp. nov., Isolated From the Taklimakan Desert in Xinjiang, China.</title>
        <authorList>
            <person name="Zhang P."/>
            <person name="Luo X."/>
            <person name="Luo X."/>
            <person name="Liu Z."/>
            <person name="Xia Z."/>
            <person name="Wan C."/>
            <person name="zhang L."/>
        </authorList>
    </citation>
    <scope>NUCLEOTIDE SEQUENCE [LARGE SCALE GENOMIC DNA]</scope>
    <source>
        <strain evidence="2 3">TRM75549</strain>
    </source>
</reference>
<name>A0ABV4IY85_9ACTN</name>